<evidence type="ECO:0000256" key="1">
    <source>
        <dbReference type="SAM" id="MobiDB-lite"/>
    </source>
</evidence>
<protein>
    <submittedName>
        <fullName evidence="2">Uncharacterized protein</fullName>
    </submittedName>
</protein>
<accession>A0A4S8KM14</accession>
<dbReference type="Proteomes" id="UP000297245">
    <property type="component" value="Unassembled WGS sequence"/>
</dbReference>
<sequence>MTPPQNNSNGKRGRGRPRKNPSSGTDDNPTQAAILARIQQLEDDAAARDAENARLRAQLTVAQQATSASQVEPSTDQSSGHMLCGMGEDRRPDEHPPVGQLFDGSDDEGGPRPRRRTRDENDDNPTIARANKRQRLQNLADQRANREAGGSTSERNHSNPNQTTAHGEDEHIKVPKPEGQAGKDYSLAVKMGLSRSTNSQRRYNALLRSMRDAVSESRIPWQREWAQIDAADKAMLFAIMRQRDPFLSRFENDWASEAMVRQYLKNKRKTAYKQGTLTAPSKYDYLKTNSAQRDQSKTRKRKAIQERRSKKKAEKEARRQRRENRRRLRRLSDRGEEEEEEFVQGSSRDGASAEDEDGGDIQEDGGDVEDRGDGSS</sequence>
<feature type="compositionally biased region" description="Polar residues" evidence="1">
    <location>
        <begin position="60"/>
        <end position="80"/>
    </location>
</feature>
<reference evidence="2 3" key="1">
    <citation type="journal article" date="2019" name="Nat. Ecol. Evol.">
        <title>Megaphylogeny resolves global patterns of mushroom evolution.</title>
        <authorList>
            <person name="Varga T."/>
            <person name="Krizsan K."/>
            <person name="Foldi C."/>
            <person name="Dima B."/>
            <person name="Sanchez-Garcia M."/>
            <person name="Sanchez-Ramirez S."/>
            <person name="Szollosi G.J."/>
            <person name="Szarkandi J.G."/>
            <person name="Papp V."/>
            <person name="Albert L."/>
            <person name="Andreopoulos W."/>
            <person name="Angelini C."/>
            <person name="Antonin V."/>
            <person name="Barry K.W."/>
            <person name="Bougher N.L."/>
            <person name="Buchanan P."/>
            <person name="Buyck B."/>
            <person name="Bense V."/>
            <person name="Catcheside P."/>
            <person name="Chovatia M."/>
            <person name="Cooper J."/>
            <person name="Damon W."/>
            <person name="Desjardin D."/>
            <person name="Finy P."/>
            <person name="Geml J."/>
            <person name="Haridas S."/>
            <person name="Hughes K."/>
            <person name="Justo A."/>
            <person name="Karasinski D."/>
            <person name="Kautmanova I."/>
            <person name="Kiss B."/>
            <person name="Kocsube S."/>
            <person name="Kotiranta H."/>
            <person name="LaButti K.M."/>
            <person name="Lechner B.E."/>
            <person name="Liimatainen K."/>
            <person name="Lipzen A."/>
            <person name="Lukacs Z."/>
            <person name="Mihaltcheva S."/>
            <person name="Morgado L.N."/>
            <person name="Niskanen T."/>
            <person name="Noordeloos M.E."/>
            <person name="Ohm R.A."/>
            <person name="Ortiz-Santana B."/>
            <person name="Ovrebo C."/>
            <person name="Racz N."/>
            <person name="Riley R."/>
            <person name="Savchenko A."/>
            <person name="Shiryaev A."/>
            <person name="Soop K."/>
            <person name="Spirin V."/>
            <person name="Szebenyi C."/>
            <person name="Tomsovsky M."/>
            <person name="Tulloss R.E."/>
            <person name="Uehling J."/>
            <person name="Grigoriev I.V."/>
            <person name="Vagvolgyi C."/>
            <person name="Papp T."/>
            <person name="Martin F.M."/>
            <person name="Miettinen O."/>
            <person name="Hibbett D.S."/>
            <person name="Nagy L.G."/>
        </authorList>
    </citation>
    <scope>NUCLEOTIDE SEQUENCE [LARGE SCALE GENOMIC DNA]</scope>
    <source>
        <strain evidence="2 3">CBS 962.96</strain>
    </source>
</reference>
<dbReference type="OrthoDB" id="2755069at2759"/>
<evidence type="ECO:0000313" key="3">
    <source>
        <dbReference type="Proteomes" id="UP000297245"/>
    </source>
</evidence>
<feature type="compositionally biased region" description="Low complexity" evidence="1">
    <location>
        <begin position="1"/>
        <end position="10"/>
    </location>
</feature>
<organism evidence="2 3">
    <name type="scientific">Dendrothele bispora (strain CBS 962.96)</name>
    <dbReference type="NCBI Taxonomy" id="1314807"/>
    <lineage>
        <taxon>Eukaryota</taxon>
        <taxon>Fungi</taxon>
        <taxon>Dikarya</taxon>
        <taxon>Basidiomycota</taxon>
        <taxon>Agaricomycotina</taxon>
        <taxon>Agaricomycetes</taxon>
        <taxon>Agaricomycetidae</taxon>
        <taxon>Agaricales</taxon>
        <taxon>Agaricales incertae sedis</taxon>
        <taxon>Dendrothele</taxon>
    </lineage>
</organism>
<feature type="compositionally biased region" description="Basic and acidic residues" evidence="1">
    <location>
        <begin position="87"/>
        <end position="96"/>
    </location>
</feature>
<name>A0A4S8KM14_DENBC</name>
<feature type="compositionally biased region" description="Acidic residues" evidence="1">
    <location>
        <begin position="352"/>
        <end position="367"/>
    </location>
</feature>
<feature type="region of interest" description="Disordered" evidence="1">
    <location>
        <begin position="283"/>
        <end position="376"/>
    </location>
</feature>
<feature type="compositionally biased region" description="Basic and acidic residues" evidence="1">
    <location>
        <begin position="166"/>
        <end position="176"/>
    </location>
</feature>
<gene>
    <name evidence="2" type="ORF">K435DRAFT_879478</name>
</gene>
<feature type="compositionally biased region" description="Basic residues" evidence="1">
    <location>
        <begin position="318"/>
        <end position="329"/>
    </location>
</feature>
<dbReference type="EMBL" id="ML181044">
    <property type="protein sequence ID" value="THU76248.1"/>
    <property type="molecule type" value="Genomic_DNA"/>
</dbReference>
<feature type="region of interest" description="Disordered" evidence="1">
    <location>
        <begin position="60"/>
        <end position="182"/>
    </location>
</feature>
<feature type="region of interest" description="Disordered" evidence="1">
    <location>
        <begin position="1"/>
        <end position="32"/>
    </location>
</feature>
<evidence type="ECO:0000313" key="2">
    <source>
        <dbReference type="EMBL" id="THU76248.1"/>
    </source>
</evidence>
<keyword evidence="3" id="KW-1185">Reference proteome</keyword>
<feature type="compositionally biased region" description="Polar residues" evidence="1">
    <location>
        <begin position="150"/>
        <end position="165"/>
    </location>
</feature>
<proteinExistence type="predicted"/>
<dbReference type="AlphaFoldDB" id="A0A4S8KM14"/>
<feature type="compositionally biased region" description="Basic and acidic residues" evidence="1">
    <location>
        <begin position="303"/>
        <end position="317"/>
    </location>
</feature>